<dbReference type="InterPro" id="IPR032466">
    <property type="entry name" value="Metal_Hydrolase"/>
</dbReference>
<dbReference type="Gene3D" id="3.20.20.140">
    <property type="entry name" value="Metal-dependent hydrolases"/>
    <property type="match status" value="1"/>
</dbReference>
<gene>
    <name evidence="3" type="ORF">FHR96_004204</name>
</gene>
<dbReference type="SUPFAM" id="SSF51556">
    <property type="entry name" value="Metallo-dependent hydrolases"/>
    <property type="match status" value="1"/>
</dbReference>
<keyword evidence="4" id="KW-1185">Reference proteome</keyword>
<dbReference type="Proteomes" id="UP000525987">
    <property type="component" value="Unassembled WGS sequence"/>
</dbReference>
<dbReference type="PANTHER" id="PTHR35563">
    <property type="entry name" value="BARREL METAL-DEPENDENT HYDROLASE, PUTATIVE (AFU_ORTHOLOGUE AFUA_1G16240)-RELATED"/>
    <property type="match status" value="1"/>
</dbReference>
<comment type="caution">
    <text evidence="3">The sequence shown here is derived from an EMBL/GenBank/DDBJ whole genome shotgun (WGS) entry which is preliminary data.</text>
</comment>
<feature type="region of interest" description="Disordered" evidence="1">
    <location>
        <begin position="1"/>
        <end position="23"/>
    </location>
</feature>
<sequence length="290" mass="32028">MSEVPANTRPLEGPAPRLEAPPGATDCHIHLYLPGHRAQPGGPAIPELATVEDYRRVQRRLGLERVVVTQSNAYQHDNAALLEALDALGTESARGVAAVTPDTSPRDLETWHARGVRGARIMQLPGGAVTIEQMPEVERLIRPLGWHLMVQFNGRHLDQHRDALRRLEGDYIIDHIGKFMDPVAADDPRVDEILRLLDRGNAWFKICAGYEASLTGGPYYADVGAIARRVIAHAPERILWGSNWPHVGVPRAQYPDDAEQLDVLLEWASPDARRKILVDNPAALYGFGAT</sequence>
<evidence type="ECO:0000313" key="4">
    <source>
        <dbReference type="Proteomes" id="UP000525987"/>
    </source>
</evidence>
<protein>
    <submittedName>
        <fullName evidence="3">D-galactarolactone isomerase</fullName>
        <ecNumber evidence="3">5.5.1.-</ecNumber>
    </submittedName>
</protein>
<evidence type="ECO:0000259" key="2">
    <source>
        <dbReference type="Pfam" id="PF04909"/>
    </source>
</evidence>
<dbReference type="RefSeq" id="WP_183389610.1">
    <property type="nucleotide sequence ID" value="NZ_JACHXM010000040.1"/>
</dbReference>
<proteinExistence type="predicted"/>
<dbReference type="AlphaFoldDB" id="A0A7W5G761"/>
<feature type="domain" description="Amidohydrolase-related" evidence="2">
    <location>
        <begin position="26"/>
        <end position="287"/>
    </location>
</feature>
<dbReference type="InterPro" id="IPR006680">
    <property type="entry name" value="Amidohydro-rel"/>
</dbReference>
<dbReference type="GO" id="GO:0016853">
    <property type="term" value="F:isomerase activity"/>
    <property type="evidence" value="ECO:0007669"/>
    <property type="project" value="UniProtKB-KW"/>
</dbReference>
<evidence type="ECO:0000313" key="3">
    <source>
        <dbReference type="EMBL" id="MBB3143283.1"/>
    </source>
</evidence>
<dbReference type="PANTHER" id="PTHR35563:SF2">
    <property type="entry name" value="BARREL METAL-DEPENDENT HYDROLASE, PUTATIVE (AFU_ORTHOLOGUE AFUA_1G16240)-RELATED"/>
    <property type="match status" value="1"/>
</dbReference>
<dbReference type="Pfam" id="PF04909">
    <property type="entry name" value="Amidohydro_2"/>
    <property type="match status" value="1"/>
</dbReference>
<dbReference type="EC" id="5.5.1.-" evidence="3"/>
<dbReference type="GO" id="GO:0016787">
    <property type="term" value="F:hydrolase activity"/>
    <property type="evidence" value="ECO:0007669"/>
    <property type="project" value="InterPro"/>
</dbReference>
<name>A0A7W5G761_9GAMM</name>
<keyword evidence="3" id="KW-0413">Isomerase</keyword>
<reference evidence="3 4" key="1">
    <citation type="submission" date="2020-08" db="EMBL/GenBank/DDBJ databases">
        <title>Genomic Encyclopedia of Type Strains, Phase III (KMG-III): the genomes of soil and plant-associated and newly described type strains.</title>
        <authorList>
            <person name="Whitman W."/>
        </authorList>
    </citation>
    <scope>NUCLEOTIDE SEQUENCE [LARGE SCALE GENOMIC DNA]</scope>
    <source>
        <strain evidence="3 4">CECT 5995</strain>
    </source>
</reference>
<organism evidence="3 4">
    <name type="scientific">Halomonas organivorans</name>
    <dbReference type="NCBI Taxonomy" id="257772"/>
    <lineage>
        <taxon>Bacteria</taxon>
        <taxon>Pseudomonadati</taxon>
        <taxon>Pseudomonadota</taxon>
        <taxon>Gammaproteobacteria</taxon>
        <taxon>Oceanospirillales</taxon>
        <taxon>Halomonadaceae</taxon>
        <taxon>Halomonas</taxon>
    </lineage>
</organism>
<dbReference type="InterPro" id="IPR052358">
    <property type="entry name" value="Aro_Compnd_Degr_Hydrolases"/>
</dbReference>
<accession>A0A7W5G761</accession>
<evidence type="ECO:0000256" key="1">
    <source>
        <dbReference type="SAM" id="MobiDB-lite"/>
    </source>
</evidence>
<dbReference type="EMBL" id="JACHXM010000040">
    <property type="protein sequence ID" value="MBB3143283.1"/>
    <property type="molecule type" value="Genomic_DNA"/>
</dbReference>